<feature type="signal peptide" evidence="1">
    <location>
        <begin position="1"/>
        <end position="40"/>
    </location>
</feature>
<accession>A0A549SHB4</accession>
<evidence type="ECO:0000313" key="2">
    <source>
        <dbReference type="EMBL" id="TRL29014.1"/>
    </source>
</evidence>
<dbReference type="AlphaFoldDB" id="A0A549SHB4"/>
<comment type="caution">
    <text evidence="2">The sequence shown here is derived from an EMBL/GenBank/DDBJ whole genome shotgun (WGS) entry which is preliminary data.</text>
</comment>
<organism evidence="2 3">
    <name type="scientific">Rhizobium straminoryzae</name>
    <dbReference type="NCBI Taxonomy" id="1387186"/>
    <lineage>
        <taxon>Bacteria</taxon>
        <taxon>Pseudomonadati</taxon>
        <taxon>Pseudomonadota</taxon>
        <taxon>Alphaproteobacteria</taxon>
        <taxon>Hyphomicrobiales</taxon>
        <taxon>Rhizobiaceae</taxon>
        <taxon>Rhizobium/Agrobacterium group</taxon>
        <taxon>Rhizobium</taxon>
    </lineage>
</organism>
<dbReference type="PIRSF" id="PIRSF010521">
    <property type="entry name" value="DUF922_bac"/>
    <property type="match status" value="1"/>
</dbReference>
<keyword evidence="3" id="KW-1185">Reference proteome</keyword>
<dbReference type="InterPro" id="IPR010321">
    <property type="entry name" value="DUF922"/>
</dbReference>
<reference evidence="2 3" key="1">
    <citation type="submission" date="2019-07" db="EMBL/GenBank/DDBJ databases">
        <title>Ln-dependent methylotrophs.</title>
        <authorList>
            <person name="Tani A."/>
        </authorList>
    </citation>
    <scope>NUCLEOTIDE SEQUENCE [LARGE SCALE GENOMIC DNA]</scope>
    <source>
        <strain evidence="2 3">SM12</strain>
    </source>
</reference>
<proteinExistence type="predicted"/>
<sequence>MPQALTKLNHTGTRMSAALARSPLVPALLLLLTSACPTLADPAIIKTYSYFNISGRTSEDLDAELARRGPQTGAAGFRHPGATEIRFGGDITYHESEGHCAVGDVNVTLRTKIILPRWKNRRRAEPGLALIWDTLSADIKRHEERHAEIARQHARDLEKALLALPPANNCAVLERQVGTISRRIIDEHDRDQLRFDMVEARNFEDRMMRLLKYRSAGAP</sequence>
<evidence type="ECO:0000256" key="1">
    <source>
        <dbReference type="SAM" id="SignalP"/>
    </source>
</evidence>
<name>A0A549SHB4_9HYPH</name>
<evidence type="ECO:0000313" key="3">
    <source>
        <dbReference type="Proteomes" id="UP000316801"/>
    </source>
</evidence>
<dbReference type="Proteomes" id="UP000316801">
    <property type="component" value="Unassembled WGS sequence"/>
</dbReference>
<feature type="chain" id="PRO_5021820752" evidence="1">
    <location>
        <begin position="41"/>
        <end position="219"/>
    </location>
</feature>
<gene>
    <name evidence="2" type="ORF">FNA46_25795</name>
</gene>
<dbReference type="Pfam" id="PF06037">
    <property type="entry name" value="DUF922"/>
    <property type="match status" value="1"/>
</dbReference>
<keyword evidence="1" id="KW-0732">Signal</keyword>
<dbReference type="EMBL" id="VJMG01000131">
    <property type="protein sequence ID" value="TRL29014.1"/>
    <property type="molecule type" value="Genomic_DNA"/>
</dbReference>
<protein>
    <submittedName>
        <fullName evidence="2">DUF922 domain-containing protein</fullName>
    </submittedName>
</protein>